<evidence type="ECO:0000313" key="1">
    <source>
        <dbReference type="EMBL" id="QHU36614.1"/>
    </source>
</evidence>
<protein>
    <submittedName>
        <fullName evidence="1">Uncharacterized protein</fullName>
    </submittedName>
</protein>
<name>A0A6C0M4A3_9ZZZZ</name>
<organism evidence="1">
    <name type="scientific">viral metagenome</name>
    <dbReference type="NCBI Taxonomy" id="1070528"/>
    <lineage>
        <taxon>unclassified sequences</taxon>
        <taxon>metagenomes</taxon>
        <taxon>organismal metagenomes</taxon>
    </lineage>
</organism>
<dbReference type="EMBL" id="MN740641">
    <property type="protein sequence ID" value="QHU36614.1"/>
    <property type="molecule type" value="Genomic_DNA"/>
</dbReference>
<dbReference type="AlphaFoldDB" id="A0A6C0M4A3"/>
<sequence length="100" mass="11186">MSKIPSPTVLAHAAKLAITEDRPIYLDYYNDSIEKKCCIGVREEDKCLIKSNTEYTSSIVTITRLKEEGVFIVLTENSLYIVSSDIPIKRIVTPSTETSS</sequence>
<accession>A0A6C0M4A3</accession>
<proteinExistence type="predicted"/>
<reference evidence="1" key="1">
    <citation type="journal article" date="2020" name="Nature">
        <title>Giant virus diversity and host interactions through global metagenomics.</title>
        <authorList>
            <person name="Schulz F."/>
            <person name="Roux S."/>
            <person name="Paez-Espino D."/>
            <person name="Jungbluth S."/>
            <person name="Walsh D.A."/>
            <person name="Denef V.J."/>
            <person name="McMahon K.D."/>
            <person name="Konstantinidis K.T."/>
            <person name="Eloe-Fadrosh E.A."/>
            <person name="Kyrpides N.C."/>
            <person name="Woyke T."/>
        </authorList>
    </citation>
    <scope>NUCLEOTIDE SEQUENCE</scope>
    <source>
        <strain evidence="1">GVMAG-S-1035231-58</strain>
    </source>
</reference>